<dbReference type="InterPro" id="IPR027417">
    <property type="entry name" value="P-loop_NTPase"/>
</dbReference>
<evidence type="ECO:0000256" key="1">
    <source>
        <dbReference type="ARBA" id="ARBA00022737"/>
    </source>
</evidence>
<feature type="region of interest" description="Disordered" evidence="3">
    <location>
        <begin position="59"/>
        <end position="108"/>
    </location>
</feature>
<dbReference type="PANTHER" id="PTHR10039:SF5">
    <property type="entry name" value="NACHT DOMAIN-CONTAINING PROTEIN"/>
    <property type="match status" value="1"/>
</dbReference>
<gene>
    <name evidence="6" type="ORF">L207DRAFT_522323</name>
</gene>
<dbReference type="Pfam" id="PF25053">
    <property type="entry name" value="DUF7791"/>
    <property type="match status" value="1"/>
</dbReference>
<sequence length="1215" mass="140206">MDPWSALNIATSVAQFLEFGCSLVSSTSQIYKSAHGATVSQAETTFAARRLLELSERMKASLQEQSSHNDSVEPPKVPRPPPPPPTTFEPPPFKPEPFKPPPRDDSTFNEKIGYAEILEEEKIHNERVEEAEKTYKEWLPVAEKKHKERQEEAEKKYYEKQLEEFEEVKKSSAEKLVFYTDSMAKYEKQMEVYCRGKESQKTLCEICDKCVSLSKELLARLNKLRVQGPKHRKFQSILMALKSVWASEELCKFQRRLESHRRELSDHLLAATCEKLQILSIEEPTDTFEKNERFISLDPSQQQSVGDLRKVLRDVVIEAQGELKNELTAQRTLLETMQKQRIALEERSYVERQRQLDEDADFAIINHLKFTTMAERREEIHEAHKNTCSWIYRDPEQVTPSANVAEDTRPWANFADWLQHGEEIYWVNGKAGSGKSTLMRYIRENPETLKHLRSWAGSAELRVASFYFWNSGSPEQRSQSGLFRSLLHDILVKRRDLVRHVFEKEWEASRFPKSKFDQISIQERVHSVRRLKEAFEYLIGLASDQLKLCFFIDGLDEYEGKRHEGPEAIIRVFKNIPRSPFLKICLSSRPWPEFEKAFDCGPSLRLQDLTYKDIRTYVYDKFGSDPLMLKLSKFHLVETANLVKEILSKANGVFLWVYLVVKSLLTGLDLGDEVSDLRNRLKSIPYDLEDLYQHMLNGIDKHYIDAAYRIFQIYNSASDVEVRPTLLELDLAVTATYADAMTSERKIMSEEEIQKRCDQMMKHLKVSCGGLLEAHDRLDSNWEAKDDDEDLLKWPVLRDASAEVEEVEEIDEQHGHKIKADAKVSYLHRTVRDYLKKDSVRSYLEGHTQSPSRTESFDPNLSLLMSYLINLKQSICSFYFDAYPEPSLDFRVWRTTNNVCHIAQRVDASKSAFVLALLHEFDVVAPDWWRYKSMFPGSTLRGRGSTSKMKEWQDGILCVAVRFGLCSFVEEHLQKYRMPMAVPGHTILIYALGLSLQNFGPFILLKQPPCPAMVELLLQHGERPNKVINRGRYTVWEYFLKTYVIETANLIRDDGHYERWALIFKSMLEHDADITDIIMQADPPDLHPWIFDADQDSTNDISQRHAYSLRHSLKALIQDLAAKAPPDAAASLRMAYQKRKPPSLLCSTPRPAGSSPSVKRPLHTEEDGLDLTGTGYIENGDDSDELSGRSTSRSRECLKKHQGTSPGKRTRLDLT</sequence>
<proteinExistence type="predicted"/>
<keyword evidence="1" id="KW-0677">Repeat</keyword>
<name>A0A2J6SE32_HYAVF</name>
<dbReference type="OrthoDB" id="3498683at2759"/>
<keyword evidence="2" id="KW-0175">Coiled coil</keyword>
<feature type="compositionally biased region" description="Pro residues" evidence="3">
    <location>
        <begin position="75"/>
        <end position="100"/>
    </location>
</feature>
<feature type="domain" description="Nephrocystin 3-like N-terminal" evidence="4">
    <location>
        <begin position="413"/>
        <end position="589"/>
    </location>
</feature>
<organism evidence="6 7">
    <name type="scientific">Hyaloscypha variabilis (strain UAMH 11265 / GT02V1 / F)</name>
    <name type="common">Meliniomyces variabilis</name>
    <dbReference type="NCBI Taxonomy" id="1149755"/>
    <lineage>
        <taxon>Eukaryota</taxon>
        <taxon>Fungi</taxon>
        <taxon>Dikarya</taxon>
        <taxon>Ascomycota</taxon>
        <taxon>Pezizomycotina</taxon>
        <taxon>Leotiomycetes</taxon>
        <taxon>Helotiales</taxon>
        <taxon>Hyaloscyphaceae</taxon>
        <taxon>Hyaloscypha</taxon>
        <taxon>Hyaloscypha variabilis</taxon>
    </lineage>
</organism>
<dbReference type="Pfam" id="PF24883">
    <property type="entry name" value="NPHP3_N"/>
    <property type="match status" value="1"/>
</dbReference>
<dbReference type="AlphaFoldDB" id="A0A2J6SE32"/>
<dbReference type="SUPFAM" id="SSF52540">
    <property type="entry name" value="P-loop containing nucleoside triphosphate hydrolases"/>
    <property type="match status" value="1"/>
</dbReference>
<evidence type="ECO:0000256" key="3">
    <source>
        <dbReference type="SAM" id="MobiDB-lite"/>
    </source>
</evidence>
<evidence type="ECO:0000313" key="7">
    <source>
        <dbReference type="Proteomes" id="UP000235786"/>
    </source>
</evidence>
<protein>
    <submittedName>
        <fullName evidence="6">Uncharacterized protein</fullName>
    </submittedName>
</protein>
<evidence type="ECO:0000259" key="4">
    <source>
        <dbReference type="Pfam" id="PF24883"/>
    </source>
</evidence>
<keyword evidence="7" id="KW-1185">Reference proteome</keyword>
<evidence type="ECO:0000313" key="6">
    <source>
        <dbReference type="EMBL" id="PMD49010.1"/>
    </source>
</evidence>
<evidence type="ECO:0000259" key="5">
    <source>
        <dbReference type="Pfam" id="PF25053"/>
    </source>
</evidence>
<dbReference type="InterPro" id="IPR056884">
    <property type="entry name" value="NPHP3-like_N"/>
</dbReference>
<feature type="region of interest" description="Disordered" evidence="3">
    <location>
        <begin position="1140"/>
        <end position="1215"/>
    </location>
</feature>
<reference evidence="6 7" key="1">
    <citation type="submission" date="2016-04" db="EMBL/GenBank/DDBJ databases">
        <title>A degradative enzymes factory behind the ericoid mycorrhizal symbiosis.</title>
        <authorList>
            <consortium name="DOE Joint Genome Institute"/>
            <person name="Martino E."/>
            <person name="Morin E."/>
            <person name="Grelet G."/>
            <person name="Kuo A."/>
            <person name="Kohler A."/>
            <person name="Daghino S."/>
            <person name="Barry K."/>
            <person name="Choi C."/>
            <person name="Cichocki N."/>
            <person name="Clum A."/>
            <person name="Copeland A."/>
            <person name="Hainaut M."/>
            <person name="Haridas S."/>
            <person name="Labutti K."/>
            <person name="Lindquist E."/>
            <person name="Lipzen A."/>
            <person name="Khouja H.-R."/>
            <person name="Murat C."/>
            <person name="Ohm R."/>
            <person name="Olson A."/>
            <person name="Spatafora J."/>
            <person name="Veneault-Fourrey C."/>
            <person name="Henrissat B."/>
            <person name="Grigoriev I."/>
            <person name="Martin F."/>
            <person name="Perotto S."/>
        </authorList>
    </citation>
    <scope>NUCLEOTIDE SEQUENCE [LARGE SCALE GENOMIC DNA]</scope>
    <source>
        <strain evidence="6 7">F</strain>
    </source>
</reference>
<dbReference type="EMBL" id="KZ613937">
    <property type="protein sequence ID" value="PMD49010.1"/>
    <property type="molecule type" value="Genomic_DNA"/>
</dbReference>
<dbReference type="PANTHER" id="PTHR10039">
    <property type="entry name" value="AMELOGENIN"/>
    <property type="match status" value="1"/>
</dbReference>
<evidence type="ECO:0000256" key="2">
    <source>
        <dbReference type="SAM" id="Coils"/>
    </source>
</evidence>
<dbReference type="Gene3D" id="3.40.50.300">
    <property type="entry name" value="P-loop containing nucleotide triphosphate hydrolases"/>
    <property type="match status" value="1"/>
</dbReference>
<feature type="domain" description="DUF7791" evidence="5">
    <location>
        <begin position="699"/>
        <end position="873"/>
    </location>
</feature>
<feature type="coiled-coil region" evidence="2">
    <location>
        <begin position="114"/>
        <end position="168"/>
    </location>
</feature>
<dbReference type="InterPro" id="IPR056693">
    <property type="entry name" value="DUF7791"/>
</dbReference>
<accession>A0A2J6SE32</accession>
<dbReference type="Proteomes" id="UP000235786">
    <property type="component" value="Unassembled WGS sequence"/>
</dbReference>